<evidence type="ECO:0000256" key="1">
    <source>
        <dbReference type="SAM" id="MobiDB-lite"/>
    </source>
</evidence>
<feature type="compositionally biased region" description="Basic and acidic residues" evidence="1">
    <location>
        <begin position="74"/>
        <end position="87"/>
    </location>
</feature>
<dbReference type="InterPro" id="IPR052748">
    <property type="entry name" value="ISR_Activator"/>
</dbReference>
<dbReference type="PANTHER" id="PTHR45011:SF1">
    <property type="entry name" value="DAP3-BINDING CELL DEATH ENHANCER 1"/>
    <property type="match status" value="1"/>
</dbReference>
<dbReference type="SMART" id="SM00671">
    <property type="entry name" value="SEL1"/>
    <property type="match status" value="2"/>
</dbReference>
<reference evidence="2" key="1">
    <citation type="submission" date="2015-11" db="EMBL/GenBank/DDBJ databases">
        <title>De novo transcriptome assembly of four potential Pierce s Disease insect vectors from Arizona vineyards.</title>
        <authorList>
            <person name="Tassone E.E."/>
        </authorList>
    </citation>
    <scope>NUCLEOTIDE SEQUENCE</scope>
</reference>
<sequence>MLPTVEEHEEDSDEECPSGDKQKLVNESTENKDIEEGGKGDDDMSANKRRNIFRRWGNKKITEEEEEDDEELSADEKQELFNESEKKKTLEDEISYTPLQIMSMIILMSMAAYVVWEHEYMHVCALRFYANIGDKDAQHILAQRYYLGKGIPRNKTLAFYWFKRAADQGHGHASYNLGVAHIQGFNRLERKGEAHDLIKHAASQGIKEAQHVLETACTKGECDR</sequence>
<proteinExistence type="predicted"/>
<gene>
    <name evidence="2" type="ORF">g.18459</name>
</gene>
<feature type="compositionally biased region" description="Acidic residues" evidence="1">
    <location>
        <begin position="63"/>
        <end position="73"/>
    </location>
</feature>
<dbReference type="Gene3D" id="1.25.40.10">
    <property type="entry name" value="Tetratricopeptide repeat domain"/>
    <property type="match status" value="1"/>
</dbReference>
<protein>
    <submittedName>
        <fullName evidence="2">Uncharacterized protein</fullName>
    </submittedName>
</protein>
<organism evidence="2">
    <name type="scientific">Cuerna arida</name>
    <dbReference type="NCBI Taxonomy" id="1464854"/>
    <lineage>
        <taxon>Eukaryota</taxon>
        <taxon>Metazoa</taxon>
        <taxon>Ecdysozoa</taxon>
        <taxon>Arthropoda</taxon>
        <taxon>Hexapoda</taxon>
        <taxon>Insecta</taxon>
        <taxon>Pterygota</taxon>
        <taxon>Neoptera</taxon>
        <taxon>Paraneoptera</taxon>
        <taxon>Hemiptera</taxon>
        <taxon>Auchenorrhyncha</taxon>
        <taxon>Membracoidea</taxon>
        <taxon>Cicadellidae</taxon>
        <taxon>Cicadellinae</taxon>
        <taxon>Proconiini</taxon>
        <taxon>Cuerna</taxon>
    </lineage>
</organism>
<dbReference type="AlphaFoldDB" id="A0A1B6GPZ1"/>
<evidence type="ECO:0000313" key="2">
    <source>
        <dbReference type="EMBL" id="JAS64495.1"/>
    </source>
</evidence>
<feature type="region of interest" description="Disordered" evidence="1">
    <location>
        <begin position="1"/>
        <end position="87"/>
    </location>
</feature>
<dbReference type="EMBL" id="GECZ01005274">
    <property type="protein sequence ID" value="JAS64495.1"/>
    <property type="molecule type" value="Transcribed_RNA"/>
</dbReference>
<feature type="compositionally biased region" description="Basic and acidic residues" evidence="1">
    <location>
        <begin position="18"/>
        <end position="46"/>
    </location>
</feature>
<dbReference type="Pfam" id="PF08238">
    <property type="entry name" value="Sel1"/>
    <property type="match status" value="2"/>
</dbReference>
<feature type="compositionally biased region" description="Basic residues" evidence="1">
    <location>
        <begin position="47"/>
        <end position="58"/>
    </location>
</feature>
<feature type="compositionally biased region" description="Acidic residues" evidence="1">
    <location>
        <begin position="7"/>
        <end position="17"/>
    </location>
</feature>
<dbReference type="InterPro" id="IPR011990">
    <property type="entry name" value="TPR-like_helical_dom_sf"/>
</dbReference>
<dbReference type="SUPFAM" id="SSF81901">
    <property type="entry name" value="HCP-like"/>
    <property type="match status" value="1"/>
</dbReference>
<dbReference type="PANTHER" id="PTHR45011">
    <property type="entry name" value="DAP3-BINDING CELL DEATH ENHANCER 1"/>
    <property type="match status" value="1"/>
</dbReference>
<name>A0A1B6GPZ1_9HEMI</name>
<accession>A0A1B6GPZ1</accession>
<dbReference type="InterPro" id="IPR006597">
    <property type="entry name" value="Sel1-like"/>
</dbReference>